<dbReference type="Pfam" id="PF13715">
    <property type="entry name" value="CarbopepD_reg_2"/>
    <property type="match status" value="1"/>
</dbReference>
<dbReference type="InterPro" id="IPR008969">
    <property type="entry name" value="CarboxyPept-like_regulatory"/>
</dbReference>
<protein>
    <recommendedName>
        <fullName evidence="3">CarboxypepD_reg-like domain-containing protein</fullName>
    </recommendedName>
</protein>
<dbReference type="SUPFAM" id="SSF49464">
    <property type="entry name" value="Carboxypeptidase regulatory domain-like"/>
    <property type="match status" value="1"/>
</dbReference>
<evidence type="ECO:0000313" key="1">
    <source>
        <dbReference type="EMBL" id="PZP51165.1"/>
    </source>
</evidence>
<proteinExistence type="predicted"/>
<comment type="caution">
    <text evidence="1">The sequence shown here is derived from an EMBL/GenBank/DDBJ whole genome shotgun (WGS) entry which is preliminary data.</text>
</comment>
<accession>A0A2W5F513</accession>
<evidence type="ECO:0008006" key="3">
    <source>
        <dbReference type="Google" id="ProtNLM"/>
    </source>
</evidence>
<gene>
    <name evidence="1" type="ORF">DI598_03875</name>
</gene>
<sequence>MFKQSYNLNIDNPCDQDWNLMTKNDLGGFCSQCSKTVVDFTGLSDKEIIELLNRSSGSLCGRLTSQQMNRPIETQRQYRNSLFKRMIAGMVLFGLTKDSSAKKINTSKEQLVVDNNHLQKSLNIDAEKSIAEDSLKNMLRGIVVDSATQKPISDAVVYINDTKIFARTNDSGIFELQIPNKILSNTFECSISCVGYISKTLNIKRNTLPTEMQLYLTPYDNVGELVLVAGGVMVRKKHWWQFWKRR</sequence>
<organism evidence="1 2">
    <name type="scientific">Pseudopedobacter saltans</name>
    <dbReference type="NCBI Taxonomy" id="151895"/>
    <lineage>
        <taxon>Bacteria</taxon>
        <taxon>Pseudomonadati</taxon>
        <taxon>Bacteroidota</taxon>
        <taxon>Sphingobacteriia</taxon>
        <taxon>Sphingobacteriales</taxon>
        <taxon>Sphingobacteriaceae</taxon>
        <taxon>Pseudopedobacter</taxon>
    </lineage>
</organism>
<name>A0A2W5F513_9SPHI</name>
<dbReference type="EMBL" id="QFOI01000040">
    <property type="protein sequence ID" value="PZP51165.1"/>
    <property type="molecule type" value="Genomic_DNA"/>
</dbReference>
<dbReference type="AlphaFoldDB" id="A0A2W5F513"/>
<dbReference type="Proteomes" id="UP000249645">
    <property type="component" value="Unassembled WGS sequence"/>
</dbReference>
<reference evidence="1 2" key="1">
    <citation type="submission" date="2017-11" db="EMBL/GenBank/DDBJ databases">
        <title>Infants hospitalized years apart are colonized by the same room-sourced microbial strains.</title>
        <authorList>
            <person name="Brooks B."/>
            <person name="Olm M.R."/>
            <person name="Firek B.A."/>
            <person name="Baker R."/>
            <person name="Thomas B.C."/>
            <person name="Morowitz M.J."/>
            <person name="Banfield J.F."/>
        </authorList>
    </citation>
    <scope>NUCLEOTIDE SEQUENCE [LARGE SCALE GENOMIC DNA]</scope>
    <source>
        <strain evidence="1">S2_009_000_R2_76</strain>
    </source>
</reference>
<dbReference type="Gene3D" id="2.60.40.1120">
    <property type="entry name" value="Carboxypeptidase-like, regulatory domain"/>
    <property type="match status" value="1"/>
</dbReference>
<evidence type="ECO:0000313" key="2">
    <source>
        <dbReference type="Proteomes" id="UP000249645"/>
    </source>
</evidence>